<dbReference type="Proteomes" id="UP001430848">
    <property type="component" value="Unassembled WGS sequence"/>
</dbReference>
<evidence type="ECO:0000256" key="1">
    <source>
        <dbReference type="ARBA" id="ARBA00009520"/>
    </source>
</evidence>
<keyword evidence="2" id="KW-0843">Virulence</keyword>
<keyword evidence="3" id="KW-0732">Signal</keyword>
<comment type="similarity">
    <text evidence="1">Belongs to the Necrosis inducing protein (NPP1) family.</text>
</comment>
<sequence length="257" mass="26767">MGVLRSLVSLIAAAAAVSASPIERRAPIDSDKVVGFAETVPSGTTGSVYLAYKPYLKVVNGCVPFPAVNAAGDTNAGLNPTGASNGGCSSSTGQVYVRGTTSNGYYGLMYSWYAPLTGSRAIKDRLTLCTRYMPKDSPSDGLGHRHEWEGVIVWLKSATSTAASNIAAVCPSAHGEWNCATSGYTLSGTKPLIEYKSTWPVNHQMGLTTAVGGTQPLIAWESLPTAARDALQTVDFGAATVPFKDSTFSGNLAAATF</sequence>
<proteinExistence type="inferred from homology"/>
<feature type="signal peptide" evidence="3">
    <location>
        <begin position="1"/>
        <end position="19"/>
    </location>
</feature>
<protein>
    <submittedName>
        <fullName evidence="4">Uncharacterized protein</fullName>
    </submittedName>
</protein>
<dbReference type="EMBL" id="JAKNSF020000097">
    <property type="protein sequence ID" value="KAK7716777.1"/>
    <property type="molecule type" value="Genomic_DNA"/>
</dbReference>
<accession>A0ABR1NVF3</accession>
<comment type="caution">
    <text evidence="4">The sequence shown here is derived from an EMBL/GenBank/DDBJ whole genome shotgun (WGS) entry which is preliminary data.</text>
</comment>
<dbReference type="Pfam" id="PF05630">
    <property type="entry name" value="NPP1"/>
    <property type="match status" value="2"/>
</dbReference>
<evidence type="ECO:0000256" key="3">
    <source>
        <dbReference type="SAM" id="SignalP"/>
    </source>
</evidence>
<gene>
    <name evidence="4" type="ORF">SLS63_010980</name>
</gene>
<dbReference type="PANTHER" id="PTHR33657">
    <property type="entry name" value="DOMAIN PROTEIN, PUTATIVE (AFU_ORTHOLOGUE AFUA_5G00600)-RELATED"/>
    <property type="match status" value="1"/>
</dbReference>
<organism evidence="4 5">
    <name type="scientific">Diaporthe eres</name>
    <name type="common">Phomopsis oblonga</name>
    <dbReference type="NCBI Taxonomy" id="83184"/>
    <lineage>
        <taxon>Eukaryota</taxon>
        <taxon>Fungi</taxon>
        <taxon>Dikarya</taxon>
        <taxon>Ascomycota</taxon>
        <taxon>Pezizomycotina</taxon>
        <taxon>Sordariomycetes</taxon>
        <taxon>Sordariomycetidae</taxon>
        <taxon>Diaporthales</taxon>
        <taxon>Diaporthaceae</taxon>
        <taxon>Diaporthe</taxon>
        <taxon>Diaporthe eres species complex</taxon>
    </lineage>
</organism>
<dbReference type="InterPro" id="IPR008701">
    <property type="entry name" value="NPP1"/>
</dbReference>
<reference evidence="4 5" key="1">
    <citation type="submission" date="2024-02" db="EMBL/GenBank/DDBJ databases">
        <title>De novo assembly and annotation of 12 fungi associated with fruit tree decline syndrome in Ontario, Canada.</title>
        <authorList>
            <person name="Sulman M."/>
            <person name="Ellouze W."/>
            <person name="Ilyukhin E."/>
        </authorList>
    </citation>
    <scope>NUCLEOTIDE SEQUENCE [LARGE SCALE GENOMIC DNA]</scope>
    <source>
        <strain evidence="4 5">M169</strain>
    </source>
</reference>
<keyword evidence="5" id="KW-1185">Reference proteome</keyword>
<evidence type="ECO:0000313" key="4">
    <source>
        <dbReference type="EMBL" id="KAK7716777.1"/>
    </source>
</evidence>
<evidence type="ECO:0000256" key="2">
    <source>
        <dbReference type="ARBA" id="ARBA00023026"/>
    </source>
</evidence>
<evidence type="ECO:0000313" key="5">
    <source>
        <dbReference type="Proteomes" id="UP001430848"/>
    </source>
</evidence>
<dbReference type="PIRSF" id="PIRSF029958">
    <property type="entry name" value="Necrosis-inducing_protein"/>
    <property type="match status" value="1"/>
</dbReference>
<dbReference type="PANTHER" id="PTHR33657:SF8">
    <property type="entry name" value="DOMAIN PROTEIN, PUTATIVE (AFU_ORTHOLOGUE AFUA_5G00600)-RELATED"/>
    <property type="match status" value="1"/>
</dbReference>
<feature type="chain" id="PRO_5046578229" evidence="3">
    <location>
        <begin position="20"/>
        <end position="257"/>
    </location>
</feature>
<name>A0ABR1NVF3_DIAER</name>